<accession>A0A9Q1LJP4</accession>
<feature type="region of interest" description="Disordered" evidence="1">
    <location>
        <begin position="69"/>
        <end position="96"/>
    </location>
</feature>
<evidence type="ECO:0000313" key="4">
    <source>
        <dbReference type="Proteomes" id="UP001152561"/>
    </source>
</evidence>
<comment type="caution">
    <text evidence="3">The sequence shown here is derived from an EMBL/GenBank/DDBJ whole genome shotgun (WGS) entry which is preliminary data.</text>
</comment>
<evidence type="ECO:0000256" key="1">
    <source>
        <dbReference type="SAM" id="MobiDB-lite"/>
    </source>
</evidence>
<feature type="compositionally biased region" description="Basic and acidic residues" evidence="1">
    <location>
        <begin position="78"/>
        <end position="87"/>
    </location>
</feature>
<proteinExistence type="predicted"/>
<protein>
    <recommendedName>
        <fullName evidence="2">WIYLD domain-containing protein</fullName>
    </recommendedName>
</protein>
<evidence type="ECO:0000259" key="2">
    <source>
        <dbReference type="Pfam" id="PF10440"/>
    </source>
</evidence>
<feature type="compositionally biased region" description="Polar residues" evidence="1">
    <location>
        <begin position="257"/>
        <end position="268"/>
    </location>
</feature>
<reference evidence="4" key="1">
    <citation type="journal article" date="2023" name="Proc. Natl. Acad. Sci. U.S.A.">
        <title>Genomic and structural basis for evolution of tropane alkaloid biosynthesis.</title>
        <authorList>
            <person name="Wanga Y.-J."/>
            <person name="Taina T."/>
            <person name="Yua J.-Y."/>
            <person name="Lia J."/>
            <person name="Xua B."/>
            <person name="Chenc J."/>
            <person name="D'Auriad J.C."/>
            <person name="Huanga J.-P."/>
            <person name="Huanga S.-X."/>
        </authorList>
    </citation>
    <scope>NUCLEOTIDE SEQUENCE [LARGE SCALE GENOMIC DNA]</scope>
    <source>
        <strain evidence="4">cv. KIB-2019</strain>
    </source>
</reference>
<feature type="compositionally biased region" description="Polar residues" evidence="1">
    <location>
        <begin position="215"/>
        <end position="226"/>
    </location>
</feature>
<dbReference type="Gene3D" id="1.10.8.850">
    <property type="entry name" value="Histone-lysine N methyltransferase , C-terminal domain-like"/>
    <property type="match status" value="1"/>
</dbReference>
<feature type="region of interest" description="Disordered" evidence="1">
    <location>
        <begin position="194"/>
        <end position="226"/>
    </location>
</feature>
<dbReference type="EMBL" id="JAJAGQ010000018">
    <property type="protein sequence ID" value="KAJ8536254.1"/>
    <property type="molecule type" value="Genomic_DNA"/>
</dbReference>
<dbReference type="InterPro" id="IPR018848">
    <property type="entry name" value="WIYLD_domain"/>
</dbReference>
<gene>
    <name evidence="3" type="ORF">K7X08_034655</name>
</gene>
<keyword evidence="4" id="KW-1185">Reference proteome</keyword>
<sequence length="285" mass="31250">MPPRGRPRKRLGRMDAAVDAMAPLGFDECLVKKTVYRLLKLYGGDEWWPVIEEYGYKELIEAILAHQEEEQTQGVSSPDERAEDPDLGRTIGPSGTLVDSTCNERSAIGLPSGTLVNSTCNEAGNTVGEIACYELVNAVGEPTHEELCSNKQDIGSSEVFCLPTSEGGRNRWKDIGEDRPSIKKGMANDACSDGGNSVNPGIKNLSPPADHRPTTLPSSKPVSTQPPRRCFPCYGWIEDDEKDADDFIQLTPMKLTTPLQSQKSSGGTSKCMKRKSRWDITPYDL</sequence>
<dbReference type="PANTHER" id="PTHR34271">
    <property type="entry name" value="NUCLEOLAR HISTONE METHYLTRANSFERASE-RELATED PROTEIN"/>
    <property type="match status" value="1"/>
</dbReference>
<feature type="region of interest" description="Disordered" evidence="1">
    <location>
        <begin position="256"/>
        <end position="285"/>
    </location>
</feature>
<dbReference type="AlphaFoldDB" id="A0A9Q1LJP4"/>
<dbReference type="InterPro" id="IPR043017">
    <property type="entry name" value="WIYLD_dom_sf"/>
</dbReference>
<evidence type="ECO:0000313" key="3">
    <source>
        <dbReference type="EMBL" id="KAJ8536254.1"/>
    </source>
</evidence>
<dbReference type="PANTHER" id="PTHR34271:SF1">
    <property type="entry name" value="NUCLEOLAR HISTONE METHYLTRANSFERASE-RELATED PROTEIN"/>
    <property type="match status" value="1"/>
</dbReference>
<organism evidence="3 4">
    <name type="scientific">Anisodus acutangulus</name>
    <dbReference type="NCBI Taxonomy" id="402998"/>
    <lineage>
        <taxon>Eukaryota</taxon>
        <taxon>Viridiplantae</taxon>
        <taxon>Streptophyta</taxon>
        <taxon>Embryophyta</taxon>
        <taxon>Tracheophyta</taxon>
        <taxon>Spermatophyta</taxon>
        <taxon>Magnoliopsida</taxon>
        <taxon>eudicotyledons</taxon>
        <taxon>Gunneridae</taxon>
        <taxon>Pentapetalae</taxon>
        <taxon>asterids</taxon>
        <taxon>lamiids</taxon>
        <taxon>Solanales</taxon>
        <taxon>Solanaceae</taxon>
        <taxon>Solanoideae</taxon>
        <taxon>Hyoscyameae</taxon>
        <taxon>Anisodus</taxon>
    </lineage>
</organism>
<dbReference type="Pfam" id="PF10440">
    <property type="entry name" value="WIYLD"/>
    <property type="match status" value="1"/>
</dbReference>
<dbReference type="Proteomes" id="UP001152561">
    <property type="component" value="Unassembled WGS sequence"/>
</dbReference>
<name>A0A9Q1LJP4_9SOLA</name>
<dbReference type="OrthoDB" id="1898570at2759"/>
<feature type="domain" description="WIYLD" evidence="2">
    <location>
        <begin position="8"/>
        <end position="69"/>
    </location>
</feature>